<keyword evidence="2 8" id="KW-0723">Serine/threonine-protein kinase</keyword>
<protein>
    <submittedName>
        <fullName evidence="12">Protein kinase domain-containing protein</fullName>
    </submittedName>
</protein>
<dbReference type="InterPro" id="IPR008271">
    <property type="entry name" value="Ser/Thr_kinase_AS"/>
</dbReference>
<keyword evidence="5" id="KW-0418">Kinase</keyword>
<dbReference type="FunFam" id="1.10.510.10:FF:000624">
    <property type="entry name" value="Mitogen-activated protein kinase"/>
    <property type="match status" value="1"/>
</dbReference>
<dbReference type="InterPro" id="IPR011009">
    <property type="entry name" value="Kinase-like_dom_sf"/>
</dbReference>
<name>A0A183VCK1_TOXCA</name>
<keyword evidence="4 7" id="KW-0547">Nucleotide-binding</keyword>
<comment type="similarity">
    <text evidence="1">Belongs to the protein kinase superfamily. CMGC Ser/Thr protein kinase family. GSK-3 subfamily.</text>
</comment>
<dbReference type="GO" id="GO:0005524">
    <property type="term" value="F:ATP binding"/>
    <property type="evidence" value="ECO:0007669"/>
    <property type="project" value="UniProtKB-UniRule"/>
</dbReference>
<dbReference type="PANTHER" id="PTHR24057:SF0">
    <property type="entry name" value="PROTEIN KINASE SHAGGY-RELATED"/>
    <property type="match status" value="1"/>
</dbReference>
<dbReference type="Gene3D" id="3.30.200.20">
    <property type="entry name" value="Phosphorylase Kinase, domain 1"/>
    <property type="match status" value="1"/>
</dbReference>
<dbReference type="PROSITE" id="PS00108">
    <property type="entry name" value="PROTEIN_KINASE_ST"/>
    <property type="match status" value="1"/>
</dbReference>
<evidence type="ECO:0000256" key="7">
    <source>
        <dbReference type="PROSITE-ProRule" id="PRU10141"/>
    </source>
</evidence>
<dbReference type="Pfam" id="PF00069">
    <property type="entry name" value="Pkinase"/>
    <property type="match status" value="1"/>
</dbReference>
<dbReference type="GO" id="GO:0030424">
    <property type="term" value="C:axon"/>
    <property type="evidence" value="ECO:0007669"/>
    <property type="project" value="TreeGrafter"/>
</dbReference>
<keyword evidence="9" id="KW-1133">Transmembrane helix</keyword>
<reference evidence="12" key="1">
    <citation type="submission" date="2016-06" db="UniProtKB">
        <authorList>
            <consortium name="WormBaseParasite"/>
        </authorList>
    </citation>
    <scope>IDENTIFICATION</scope>
</reference>
<keyword evidence="6 7" id="KW-0067">ATP-binding</keyword>
<evidence type="ECO:0000256" key="3">
    <source>
        <dbReference type="ARBA" id="ARBA00022679"/>
    </source>
</evidence>
<dbReference type="GO" id="GO:0030154">
    <property type="term" value="P:cell differentiation"/>
    <property type="evidence" value="ECO:0007669"/>
    <property type="project" value="TreeGrafter"/>
</dbReference>
<feature type="binding site" evidence="7">
    <location>
        <position position="80"/>
    </location>
    <ligand>
        <name>ATP</name>
        <dbReference type="ChEBI" id="CHEBI:30616"/>
    </ligand>
</feature>
<feature type="domain" description="Protein kinase" evidence="10">
    <location>
        <begin position="50"/>
        <end position="346"/>
    </location>
</feature>
<evidence type="ECO:0000256" key="6">
    <source>
        <dbReference type="ARBA" id="ARBA00022840"/>
    </source>
</evidence>
<dbReference type="SUPFAM" id="SSF56112">
    <property type="entry name" value="Protein kinase-like (PK-like)"/>
    <property type="match status" value="1"/>
</dbReference>
<evidence type="ECO:0000259" key="10">
    <source>
        <dbReference type="PROSITE" id="PS50011"/>
    </source>
</evidence>
<evidence type="ECO:0000256" key="5">
    <source>
        <dbReference type="ARBA" id="ARBA00022777"/>
    </source>
</evidence>
<evidence type="ECO:0000256" key="9">
    <source>
        <dbReference type="SAM" id="Phobius"/>
    </source>
</evidence>
<evidence type="ECO:0000256" key="8">
    <source>
        <dbReference type="RuleBase" id="RU000304"/>
    </source>
</evidence>
<dbReference type="GO" id="GO:0004674">
    <property type="term" value="F:protein serine/threonine kinase activity"/>
    <property type="evidence" value="ECO:0007669"/>
    <property type="project" value="UniProtKB-KW"/>
</dbReference>
<evidence type="ECO:0000313" key="11">
    <source>
        <dbReference type="Proteomes" id="UP000050794"/>
    </source>
</evidence>
<evidence type="ECO:0000256" key="4">
    <source>
        <dbReference type="ARBA" id="ARBA00022741"/>
    </source>
</evidence>
<dbReference type="Proteomes" id="UP000050794">
    <property type="component" value="Unassembled WGS sequence"/>
</dbReference>
<keyword evidence="9" id="KW-0472">Membrane</keyword>
<sequence length="442" mass="49594">MPTVIASPATGPERQVELDFSNMTITTIFSGVAKIQTQGLLFKEMHFMNTYWRNVIGNGSFGVVHLAKMKSSGEMVAIKKVLQDRRFKLRELQIMRDLNHKNVVQLKFFFYSAGVNDAELFRALAYIHSLGWLNSFFSFFLLFALFPEKKIYFVAALCTAGVSVRAHFNSIIYAVADRRFSGICHRDIKPQNLLVDPVTSVLKLCDFGSAKYMVNGESNLSYICSRYYRAPELMFGSNNYTCSVDVWSAGAVLAELLYGRPVFSGRCGLEQLIAVIRVLGTPSKNEILEMNPQYVEQKLPIIKATPWPCVFSPETCPLAVDLVSLVLAYSPSKRLRPLAACAHAFFDELRKSNLKLPNGRPIPNCTDFTLDELASDANLLPILCPQLLGTSSPREITTESKMDVSLCGTRGEITDVESAGDWAEAHRYRLFTGTFWEGRKFF</sequence>
<organism evidence="11 12">
    <name type="scientific">Toxocara canis</name>
    <name type="common">Canine roundworm</name>
    <dbReference type="NCBI Taxonomy" id="6265"/>
    <lineage>
        <taxon>Eukaryota</taxon>
        <taxon>Metazoa</taxon>
        <taxon>Ecdysozoa</taxon>
        <taxon>Nematoda</taxon>
        <taxon>Chromadorea</taxon>
        <taxon>Rhabditida</taxon>
        <taxon>Spirurina</taxon>
        <taxon>Ascaridomorpha</taxon>
        <taxon>Ascaridoidea</taxon>
        <taxon>Toxocaridae</taxon>
        <taxon>Toxocara</taxon>
    </lineage>
</organism>
<dbReference type="InterPro" id="IPR039192">
    <property type="entry name" value="STKc_GSK3"/>
</dbReference>
<evidence type="ECO:0000256" key="1">
    <source>
        <dbReference type="ARBA" id="ARBA00005527"/>
    </source>
</evidence>
<proteinExistence type="inferred from homology"/>
<dbReference type="PANTHER" id="PTHR24057">
    <property type="entry name" value="GLYCOGEN SYNTHASE KINASE-3 ALPHA"/>
    <property type="match status" value="1"/>
</dbReference>
<dbReference type="AlphaFoldDB" id="A0A183VCK1"/>
<feature type="transmembrane region" description="Helical" evidence="9">
    <location>
        <begin position="151"/>
        <end position="176"/>
    </location>
</feature>
<dbReference type="GO" id="GO:0090090">
    <property type="term" value="P:negative regulation of canonical Wnt signaling pathway"/>
    <property type="evidence" value="ECO:0007669"/>
    <property type="project" value="TreeGrafter"/>
</dbReference>
<dbReference type="WBParaSite" id="TCNE_0001847501-mRNA-1">
    <property type="protein sequence ID" value="TCNE_0001847501-mRNA-1"/>
    <property type="gene ID" value="TCNE_0001847501"/>
</dbReference>
<dbReference type="PROSITE" id="PS50011">
    <property type="entry name" value="PROTEIN_KINASE_DOM"/>
    <property type="match status" value="1"/>
</dbReference>
<dbReference type="PROSITE" id="PS00107">
    <property type="entry name" value="PROTEIN_KINASE_ATP"/>
    <property type="match status" value="1"/>
</dbReference>
<keyword evidence="9" id="KW-0812">Transmembrane</keyword>
<dbReference type="GO" id="GO:0070507">
    <property type="term" value="P:regulation of microtubule cytoskeleton organization"/>
    <property type="evidence" value="ECO:0007669"/>
    <property type="project" value="TreeGrafter"/>
</dbReference>
<dbReference type="CDD" id="cd14137">
    <property type="entry name" value="STKc_GSK3"/>
    <property type="match status" value="1"/>
</dbReference>
<dbReference type="InterPro" id="IPR000719">
    <property type="entry name" value="Prot_kinase_dom"/>
</dbReference>
<dbReference type="GO" id="GO:0032436">
    <property type="term" value="P:positive regulation of proteasomal ubiquitin-dependent protein catabolic process"/>
    <property type="evidence" value="ECO:0007669"/>
    <property type="project" value="TreeGrafter"/>
</dbReference>
<evidence type="ECO:0000313" key="12">
    <source>
        <dbReference type="WBParaSite" id="TCNE_0001847501-mRNA-1"/>
    </source>
</evidence>
<accession>A0A183VCK1</accession>
<dbReference type="GO" id="GO:0007165">
    <property type="term" value="P:signal transduction"/>
    <property type="evidence" value="ECO:0007669"/>
    <property type="project" value="TreeGrafter"/>
</dbReference>
<dbReference type="GO" id="GO:0005829">
    <property type="term" value="C:cytosol"/>
    <property type="evidence" value="ECO:0007669"/>
    <property type="project" value="TreeGrafter"/>
</dbReference>
<dbReference type="InterPro" id="IPR017441">
    <property type="entry name" value="Protein_kinase_ATP_BS"/>
</dbReference>
<evidence type="ECO:0000256" key="2">
    <source>
        <dbReference type="ARBA" id="ARBA00022527"/>
    </source>
</evidence>
<feature type="transmembrane region" description="Helical" evidence="9">
    <location>
        <begin position="123"/>
        <end position="145"/>
    </location>
</feature>
<keyword evidence="3" id="KW-0808">Transferase</keyword>
<dbReference type="SMART" id="SM00220">
    <property type="entry name" value="S_TKc"/>
    <property type="match status" value="1"/>
</dbReference>
<dbReference type="GO" id="GO:0005634">
    <property type="term" value="C:nucleus"/>
    <property type="evidence" value="ECO:0007669"/>
    <property type="project" value="TreeGrafter"/>
</dbReference>
<dbReference type="InterPro" id="IPR050591">
    <property type="entry name" value="GSK-3"/>
</dbReference>
<keyword evidence="11" id="KW-1185">Reference proteome</keyword>
<dbReference type="Gene3D" id="1.10.510.10">
    <property type="entry name" value="Transferase(Phosphotransferase) domain 1"/>
    <property type="match status" value="1"/>
</dbReference>